<organism evidence="2 3">
    <name type="scientific">Parelaphostrongylus tenuis</name>
    <name type="common">Meningeal worm</name>
    <dbReference type="NCBI Taxonomy" id="148309"/>
    <lineage>
        <taxon>Eukaryota</taxon>
        <taxon>Metazoa</taxon>
        <taxon>Ecdysozoa</taxon>
        <taxon>Nematoda</taxon>
        <taxon>Chromadorea</taxon>
        <taxon>Rhabditida</taxon>
        <taxon>Rhabditina</taxon>
        <taxon>Rhabditomorpha</taxon>
        <taxon>Strongyloidea</taxon>
        <taxon>Metastrongylidae</taxon>
        <taxon>Parelaphostrongylus</taxon>
    </lineage>
</organism>
<comment type="caution">
    <text evidence="2">The sequence shown here is derived from an EMBL/GenBank/DDBJ whole genome shotgun (WGS) entry which is preliminary data.</text>
</comment>
<evidence type="ECO:0000256" key="1">
    <source>
        <dbReference type="SAM" id="MobiDB-lite"/>
    </source>
</evidence>
<keyword evidence="3" id="KW-1185">Reference proteome</keyword>
<sequence length="122" mass="13700">MEINTMLSKQFPVQSNSEVVQQTSQSQYGNPLLYAFLSRGSLFHGAFHPSTLPTYMLRSNHVALENKTAHSSHEQSDNFETQLSSRDRPLATTAGITQATLRRDKEKEEDSPEHAWASSNGY</sequence>
<dbReference type="AlphaFoldDB" id="A0AAD5QJS9"/>
<dbReference type="Proteomes" id="UP001196413">
    <property type="component" value="Unassembled WGS sequence"/>
</dbReference>
<gene>
    <name evidence="2" type="ORF">KIN20_011588</name>
</gene>
<dbReference type="EMBL" id="JAHQIW010002128">
    <property type="protein sequence ID" value="KAJ1354598.1"/>
    <property type="molecule type" value="Genomic_DNA"/>
</dbReference>
<name>A0AAD5QJS9_PARTN</name>
<protein>
    <submittedName>
        <fullName evidence="2">Uncharacterized protein</fullName>
    </submittedName>
</protein>
<evidence type="ECO:0000313" key="2">
    <source>
        <dbReference type="EMBL" id="KAJ1354598.1"/>
    </source>
</evidence>
<reference evidence="2" key="1">
    <citation type="submission" date="2021-06" db="EMBL/GenBank/DDBJ databases">
        <title>Parelaphostrongylus tenuis whole genome reference sequence.</title>
        <authorList>
            <person name="Garwood T.J."/>
            <person name="Larsen P.A."/>
            <person name="Fountain-Jones N.M."/>
            <person name="Garbe J.R."/>
            <person name="Macchietto M.G."/>
            <person name="Kania S.A."/>
            <person name="Gerhold R.W."/>
            <person name="Richards J.E."/>
            <person name="Wolf T.M."/>
        </authorList>
    </citation>
    <scope>NUCLEOTIDE SEQUENCE</scope>
    <source>
        <strain evidence="2">MNPRO001-30</strain>
        <tissue evidence="2">Meninges</tissue>
    </source>
</reference>
<feature type="compositionally biased region" description="Basic and acidic residues" evidence="1">
    <location>
        <begin position="67"/>
        <end position="76"/>
    </location>
</feature>
<proteinExistence type="predicted"/>
<accession>A0AAD5QJS9</accession>
<feature type="region of interest" description="Disordered" evidence="1">
    <location>
        <begin position="66"/>
        <end position="122"/>
    </location>
</feature>
<evidence type="ECO:0000313" key="3">
    <source>
        <dbReference type="Proteomes" id="UP001196413"/>
    </source>
</evidence>